<dbReference type="HOGENOM" id="CLU_055859_4_1_1"/>
<evidence type="ECO:0000256" key="5">
    <source>
        <dbReference type="SAM" id="MobiDB-lite"/>
    </source>
</evidence>
<evidence type="ECO:0000256" key="1">
    <source>
        <dbReference type="ARBA" id="ARBA00004167"/>
    </source>
</evidence>
<evidence type="ECO:0000256" key="3">
    <source>
        <dbReference type="ARBA" id="ARBA00022989"/>
    </source>
</evidence>
<comment type="subcellular location">
    <subcellularLocation>
        <location evidence="1">Membrane</location>
        <topology evidence="1">Single-pass membrane protein</topology>
    </subcellularLocation>
</comment>
<accession>A0A0C3DUT3</accession>
<dbReference type="InParanoid" id="A0A0C3DUT3"/>
<dbReference type="EMBL" id="KN832871">
    <property type="protein sequence ID" value="KIN05863.1"/>
    <property type="molecule type" value="Genomic_DNA"/>
</dbReference>
<feature type="transmembrane region" description="Helical" evidence="6">
    <location>
        <begin position="196"/>
        <end position="219"/>
    </location>
</feature>
<evidence type="ECO:0008006" key="9">
    <source>
        <dbReference type="Google" id="ProtNLM"/>
    </source>
</evidence>
<dbReference type="AlphaFoldDB" id="A0A0C3DUT3"/>
<dbReference type="OrthoDB" id="5215637at2759"/>
<dbReference type="PANTHER" id="PTHR15549">
    <property type="entry name" value="PAIRED IMMUNOGLOBULIN-LIKE TYPE 2 RECEPTOR"/>
    <property type="match status" value="1"/>
</dbReference>
<dbReference type="STRING" id="913774.A0A0C3DUT3"/>
<name>A0A0C3DUT3_OIDMZ</name>
<evidence type="ECO:0000256" key="4">
    <source>
        <dbReference type="ARBA" id="ARBA00023136"/>
    </source>
</evidence>
<protein>
    <recommendedName>
        <fullName evidence="9">Mid2 domain-containing protein</fullName>
    </recommendedName>
</protein>
<dbReference type="InterPro" id="IPR051694">
    <property type="entry name" value="Immunoregulatory_rcpt-like"/>
</dbReference>
<evidence type="ECO:0000256" key="2">
    <source>
        <dbReference type="ARBA" id="ARBA00022692"/>
    </source>
</evidence>
<dbReference type="GO" id="GO:0071944">
    <property type="term" value="C:cell periphery"/>
    <property type="evidence" value="ECO:0007669"/>
    <property type="project" value="UniProtKB-ARBA"/>
</dbReference>
<organism evidence="7 8">
    <name type="scientific">Oidiodendron maius (strain Zn)</name>
    <dbReference type="NCBI Taxonomy" id="913774"/>
    <lineage>
        <taxon>Eukaryota</taxon>
        <taxon>Fungi</taxon>
        <taxon>Dikarya</taxon>
        <taxon>Ascomycota</taxon>
        <taxon>Pezizomycotina</taxon>
        <taxon>Leotiomycetes</taxon>
        <taxon>Leotiomycetes incertae sedis</taxon>
        <taxon>Myxotrichaceae</taxon>
        <taxon>Oidiodendron</taxon>
    </lineage>
</organism>
<dbReference type="PANTHER" id="PTHR15549:SF33">
    <property type="entry name" value="MEMBRANE PROTEIN WSC4, PUTATIVE (AFU_ORTHOLOGUE AFUA_5G09020)-RELATED"/>
    <property type="match status" value="1"/>
</dbReference>
<evidence type="ECO:0000313" key="7">
    <source>
        <dbReference type="EMBL" id="KIN05863.1"/>
    </source>
</evidence>
<keyword evidence="4 6" id="KW-0472">Membrane</keyword>
<feature type="region of interest" description="Disordered" evidence="5">
    <location>
        <begin position="154"/>
        <end position="193"/>
    </location>
</feature>
<keyword evidence="3 6" id="KW-1133">Transmembrane helix</keyword>
<proteinExistence type="predicted"/>
<dbReference type="Proteomes" id="UP000054321">
    <property type="component" value="Unassembled WGS sequence"/>
</dbReference>
<dbReference type="GO" id="GO:0016020">
    <property type="term" value="C:membrane"/>
    <property type="evidence" value="ECO:0007669"/>
    <property type="project" value="UniProtKB-SubCell"/>
</dbReference>
<gene>
    <name evidence="7" type="ORF">OIDMADRAFT_49373</name>
</gene>
<reference evidence="7 8" key="1">
    <citation type="submission" date="2014-04" db="EMBL/GenBank/DDBJ databases">
        <authorList>
            <consortium name="DOE Joint Genome Institute"/>
            <person name="Kuo A."/>
            <person name="Martino E."/>
            <person name="Perotto S."/>
            <person name="Kohler A."/>
            <person name="Nagy L.G."/>
            <person name="Floudas D."/>
            <person name="Copeland A."/>
            <person name="Barry K.W."/>
            <person name="Cichocki N."/>
            <person name="Veneault-Fourrey C."/>
            <person name="LaButti K."/>
            <person name="Lindquist E.A."/>
            <person name="Lipzen A."/>
            <person name="Lundell T."/>
            <person name="Morin E."/>
            <person name="Murat C."/>
            <person name="Sun H."/>
            <person name="Tunlid A."/>
            <person name="Henrissat B."/>
            <person name="Grigoriev I.V."/>
            <person name="Hibbett D.S."/>
            <person name="Martin F."/>
            <person name="Nordberg H.P."/>
            <person name="Cantor M.N."/>
            <person name="Hua S.X."/>
        </authorList>
    </citation>
    <scope>NUCLEOTIDE SEQUENCE [LARGE SCALE GENOMIC DNA]</scope>
    <source>
        <strain evidence="7 8">Zn</strain>
    </source>
</reference>
<keyword evidence="2 6" id="KW-0812">Transmembrane</keyword>
<keyword evidence="8" id="KW-1185">Reference proteome</keyword>
<reference evidence="8" key="2">
    <citation type="submission" date="2015-01" db="EMBL/GenBank/DDBJ databases">
        <title>Evolutionary Origins and Diversification of the Mycorrhizal Mutualists.</title>
        <authorList>
            <consortium name="DOE Joint Genome Institute"/>
            <consortium name="Mycorrhizal Genomics Consortium"/>
            <person name="Kohler A."/>
            <person name="Kuo A."/>
            <person name="Nagy L.G."/>
            <person name="Floudas D."/>
            <person name="Copeland A."/>
            <person name="Barry K.W."/>
            <person name="Cichocki N."/>
            <person name="Veneault-Fourrey C."/>
            <person name="LaButti K."/>
            <person name="Lindquist E.A."/>
            <person name="Lipzen A."/>
            <person name="Lundell T."/>
            <person name="Morin E."/>
            <person name="Murat C."/>
            <person name="Riley R."/>
            <person name="Ohm R."/>
            <person name="Sun H."/>
            <person name="Tunlid A."/>
            <person name="Henrissat B."/>
            <person name="Grigoriev I.V."/>
            <person name="Hibbett D.S."/>
            <person name="Martin F."/>
        </authorList>
    </citation>
    <scope>NUCLEOTIDE SEQUENCE [LARGE SCALE GENOMIC DNA]</scope>
    <source>
        <strain evidence="8">Zn</strain>
    </source>
</reference>
<evidence type="ECO:0000256" key="6">
    <source>
        <dbReference type="SAM" id="Phobius"/>
    </source>
</evidence>
<evidence type="ECO:0000313" key="8">
    <source>
        <dbReference type="Proteomes" id="UP000054321"/>
    </source>
</evidence>
<sequence length="281" mass="29159">MIPVETFDQMYLVVKIQSQVLVVDKAGVGPHVHSPRFQKANRPLVCTNTSLCIAGPTVVLNPGDPEQFEGSCTDKTWNSPDCPSFCRSGGLSNNAANGVLNCTGGDYCCTGSGSDCCSTGNGTFFLGAFANVTTIGGSIGPGFFTTTSSSTIPTTLPASTTSAGPSTTTSASSTTTTTTTATTTPSSHSSGLSPGASAGIGIGVAAVVIACAVGGYFFYRHMSKNRSAPAQFQTFPQAEYYKPPGDMGSPMYPEPPIEMGTNREMPEMGADQHRMELPAWR</sequence>